<dbReference type="InterPro" id="IPR041725">
    <property type="entry name" value="L-asparaginase_I"/>
</dbReference>
<keyword evidence="5" id="KW-1185">Reference proteome</keyword>
<dbReference type="SFLD" id="SFLDS00057">
    <property type="entry name" value="Glutaminase/Asparaginase"/>
    <property type="match status" value="1"/>
</dbReference>
<dbReference type="PRINTS" id="PR00139">
    <property type="entry name" value="ASNGLNASE"/>
</dbReference>
<dbReference type="PIRSF" id="PIRSF001220">
    <property type="entry name" value="L-ASNase_gatD"/>
    <property type="match status" value="1"/>
</dbReference>
<accession>A0ABZ2XGX8</accession>
<dbReference type="CDD" id="cd08963">
    <property type="entry name" value="L-asparaginase_I"/>
    <property type="match status" value="1"/>
</dbReference>
<protein>
    <submittedName>
        <fullName evidence="4">Asparaginase</fullName>
    </submittedName>
</protein>
<dbReference type="InterPro" id="IPR040919">
    <property type="entry name" value="Asparaginase_C"/>
</dbReference>
<gene>
    <name evidence="4" type="ORF">AADV58_01680</name>
</gene>
<evidence type="ECO:0000259" key="2">
    <source>
        <dbReference type="Pfam" id="PF00710"/>
    </source>
</evidence>
<dbReference type="InterPro" id="IPR027473">
    <property type="entry name" value="L-asparaginase_C"/>
</dbReference>
<name>A0ABZ2XGX8_9RHOO</name>
<dbReference type="PROSITE" id="PS51732">
    <property type="entry name" value="ASN_GLN_ASE_3"/>
    <property type="match status" value="1"/>
</dbReference>
<dbReference type="InterPro" id="IPR006034">
    <property type="entry name" value="Asparaginase/glutaminase-like"/>
</dbReference>
<dbReference type="Proteomes" id="UP001479520">
    <property type="component" value="Chromosome"/>
</dbReference>
<dbReference type="Pfam" id="PF00710">
    <property type="entry name" value="Asparaginase"/>
    <property type="match status" value="1"/>
</dbReference>
<evidence type="ECO:0000259" key="3">
    <source>
        <dbReference type="Pfam" id="PF17763"/>
    </source>
</evidence>
<dbReference type="Gene3D" id="3.40.50.40">
    <property type="match status" value="1"/>
</dbReference>
<dbReference type="InterPro" id="IPR027475">
    <property type="entry name" value="Asparaginase/glutaminase_AS2"/>
</dbReference>
<feature type="domain" description="L-asparaginase N-terminal" evidence="2">
    <location>
        <begin position="4"/>
        <end position="179"/>
    </location>
</feature>
<feature type="domain" description="Asparaginase/glutaminase C-terminal" evidence="3">
    <location>
        <begin position="206"/>
        <end position="320"/>
    </location>
</feature>
<dbReference type="SMART" id="SM00870">
    <property type="entry name" value="Asparaginase"/>
    <property type="match status" value="1"/>
</dbReference>
<dbReference type="Gene3D" id="3.40.50.1170">
    <property type="entry name" value="L-asparaginase, N-terminal domain"/>
    <property type="match status" value="1"/>
</dbReference>
<dbReference type="EMBL" id="CP151406">
    <property type="protein sequence ID" value="WZJ21880.1"/>
    <property type="molecule type" value="Genomic_DNA"/>
</dbReference>
<dbReference type="InterPro" id="IPR036152">
    <property type="entry name" value="Asp/glu_Ase-like_sf"/>
</dbReference>
<reference evidence="4 5" key="1">
    <citation type="submission" date="2024-04" db="EMBL/GenBank/DDBJ databases">
        <title>Dissimilatory iodate-reducing microorganisms contribute to the enrichment of iodine in groundwater.</title>
        <authorList>
            <person name="Jiang Z."/>
        </authorList>
    </citation>
    <scope>NUCLEOTIDE SEQUENCE [LARGE SCALE GENOMIC DNA]</scope>
    <source>
        <strain evidence="4 5">NCP973</strain>
    </source>
</reference>
<dbReference type="PANTHER" id="PTHR11707">
    <property type="entry name" value="L-ASPARAGINASE"/>
    <property type="match status" value="1"/>
</dbReference>
<dbReference type="InterPro" id="IPR027474">
    <property type="entry name" value="L-asparaginase_N"/>
</dbReference>
<dbReference type="RefSeq" id="WP_341743906.1">
    <property type="nucleotide sequence ID" value="NZ_CP151406.1"/>
</dbReference>
<dbReference type="PROSITE" id="PS00917">
    <property type="entry name" value="ASN_GLN_ASE_2"/>
    <property type="match status" value="1"/>
</dbReference>
<evidence type="ECO:0000313" key="5">
    <source>
        <dbReference type="Proteomes" id="UP001479520"/>
    </source>
</evidence>
<dbReference type="SUPFAM" id="SSF53774">
    <property type="entry name" value="Glutaminase/Asparaginase"/>
    <property type="match status" value="1"/>
</dbReference>
<dbReference type="PANTHER" id="PTHR11707:SF28">
    <property type="entry name" value="60 KDA LYSOPHOSPHOLIPASE"/>
    <property type="match status" value="1"/>
</dbReference>
<organism evidence="4 5">
    <name type="scientific">Azonexus hydrophilus</name>
    <dbReference type="NCBI Taxonomy" id="418702"/>
    <lineage>
        <taxon>Bacteria</taxon>
        <taxon>Pseudomonadati</taxon>
        <taxon>Pseudomonadota</taxon>
        <taxon>Betaproteobacteria</taxon>
        <taxon>Rhodocyclales</taxon>
        <taxon>Azonexaceae</taxon>
        <taxon>Azonexus</taxon>
    </lineage>
</organism>
<evidence type="ECO:0000313" key="4">
    <source>
        <dbReference type="EMBL" id="WZJ21880.1"/>
    </source>
</evidence>
<feature type="active site" evidence="1">
    <location>
        <position position="87"/>
    </location>
</feature>
<evidence type="ECO:0000256" key="1">
    <source>
        <dbReference type="PROSITE-ProRule" id="PRU10100"/>
    </source>
</evidence>
<sequence>MKTLILHTGGTIGMVAAADGYRPTPGFPARLRAALAARDGKRLPDVDIVELPPIDSADLRPGHWPTIARALLDRWDDYTGFVILHGTDTMAWSASALSFMLRGTDKPVILTGAQIPLGEAGSDALANVDGALHFTAVDPVPEVAIHFGGRLLRGNRSRKLAATEFAAFDSPNDLPLAEAGGPAQRDRILSPGEKCFVVPEFDDQAVAVLTLHPGIAARTVDAVTANPRVRGLILQTYGVGNAPQGDRELMAALERAAARGIVLVNTSQCLIGGVSQETYATGAALARIGVVAAGDMTLEAAFAKLHCLLASENDAAKVRQGLSQCWCGEKS</sequence>
<dbReference type="Pfam" id="PF17763">
    <property type="entry name" value="Asparaginase_C"/>
    <property type="match status" value="1"/>
</dbReference>
<proteinExistence type="predicted"/>
<dbReference type="InterPro" id="IPR037152">
    <property type="entry name" value="L-asparaginase_N_sf"/>
</dbReference>
<dbReference type="PIRSF" id="PIRSF500176">
    <property type="entry name" value="L_ASNase"/>
    <property type="match status" value="1"/>
</dbReference>